<dbReference type="SUPFAM" id="SSF46785">
    <property type="entry name" value="Winged helix' DNA-binding domain"/>
    <property type="match status" value="1"/>
</dbReference>
<dbReference type="SUPFAM" id="SSF100950">
    <property type="entry name" value="NagB/RpiA/CoA transferase-like"/>
    <property type="match status" value="1"/>
</dbReference>
<dbReference type="Pfam" id="PF00455">
    <property type="entry name" value="DeoRC"/>
    <property type="match status" value="1"/>
</dbReference>
<protein>
    <submittedName>
        <fullName evidence="5">DNA-binding transcriptional regulator of sugar metabolism, DeoR/GlpR family</fullName>
    </submittedName>
</protein>
<dbReference type="AlphaFoldDB" id="A0A1H4JHS9"/>
<dbReference type="EMBL" id="FNRY01000001">
    <property type="protein sequence ID" value="SEB45717.1"/>
    <property type="molecule type" value="Genomic_DNA"/>
</dbReference>
<dbReference type="GO" id="GO:0003677">
    <property type="term" value="F:DNA binding"/>
    <property type="evidence" value="ECO:0007669"/>
    <property type="project" value="UniProtKB-KW"/>
</dbReference>
<dbReference type="SMART" id="SM01134">
    <property type="entry name" value="DeoRC"/>
    <property type="match status" value="1"/>
</dbReference>
<feature type="domain" description="HTH deoR-type" evidence="4">
    <location>
        <begin position="15"/>
        <end position="70"/>
    </location>
</feature>
<dbReference type="PANTHER" id="PTHR30363">
    <property type="entry name" value="HTH-TYPE TRANSCRIPTIONAL REGULATOR SRLR-RELATED"/>
    <property type="match status" value="1"/>
</dbReference>
<dbReference type="STRING" id="640635.SAMN04489806_0710"/>
<evidence type="ECO:0000256" key="3">
    <source>
        <dbReference type="ARBA" id="ARBA00023163"/>
    </source>
</evidence>
<keyword evidence="3" id="KW-0804">Transcription</keyword>
<organism evidence="5 6">
    <name type="scientific">Paramicrobacterium humi</name>
    <dbReference type="NCBI Taxonomy" id="640635"/>
    <lineage>
        <taxon>Bacteria</taxon>
        <taxon>Bacillati</taxon>
        <taxon>Actinomycetota</taxon>
        <taxon>Actinomycetes</taxon>
        <taxon>Micrococcales</taxon>
        <taxon>Microbacteriaceae</taxon>
        <taxon>Paramicrobacterium</taxon>
    </lineage>
</organism>
<dbReference type="GO" id="GO:0003700">
    <property type="term" value="F:DNA-binding transcription factor activity"/>
    <property type="evidence" value="ECO:0007669"/>
    <property type="project" value="InterPro"/>
</dbReference>
<keyword evidence="2 5" id="KW-0238">DNA-binding</keyword>
<evidence type="ECO:0000256" key="1">
    <source>
        <dbReference type="ARBA" id="ARBA00023015"/>
    </source>
</evidence>
<proteinExistence type="predicted"/>
<keyword evidence="1" id="KW-0805">Transcription regulation</keyword>
<dbReference type="InterPro" id="IPR036390">
    <property type="entry name" value="WH_DNA-bd_sf"/>
</dbReference>
<dbReference type="PROSITE" id="PS00894">
    <property type="entry name" value="HTH_DEOR_1"/>
    <property type="match status" value="1"/>
</dbReference>
<sequence>MANIGDMATTSTVDGERRRELLVEIVNRDGRVLIDEAASELGVSAMTVRRDLADLESGGLVRRVRGGAVASLRPRSFEERMASDAQAKATIAAKASRLVPVGGAIAVDASSTSGVLLSQLDGDPATERIIATNSHENFQFARRTPGSRAVLIGGEAEERTDSFVGLLACRAAASLHYSHYFTSAAAADASSGTSEVTLAEAQVKLAFADAADATVLLVDSSKLGQRALVSALDWDRLALMVTELDPRDSTLDPYRAFVDLL</sequence>
<evidence type="ECO:0000259" key="4">
    <source>
        <dbReference type="PROSITE" id="PS51000"/>
    </source>
</evidence>
<dbReference type="InterPro" id="IPR036388">
    <property type="entry name" value="WH-like_DNA-bd_sf"/>
</dbReference>
<dbReference type="Pfam" id="PF08220">
    <property type="entry name" value="HTH_DeoR"/>
    <property type="match status" value="1"/>
</dbReference>
<reference evidence="5 6" key="1">
    <citation type="submission" date="2016-10" db="EMBL/GenBank/DDBJ databases">
        <authorList>
            <person name="de Groot N.N."/>
        </authorList>
    </citation>
    <scope>NUCLEOTIDE SEQUENCE [LARGE SCALE GENOMIC DNA]</scope>
    <source>
        <strain evidence="5 6">DSM 21799</strain>
    </source>
</reference>
<accession>A0A1H4JHS9</accession>
<dbReference type="InterPro" id="IPR037171">
    <property type="entry name" value="NagB/RpiA_transferase-like"/>
</dbReference>
<dbReference type="InterPro" id="IPR050313">
    <property type="entry name" value="Carb_Metab_HTH_regulators"/>
</dbReference>
<evidence type="ECO:0000256" key="2">
    <source>
        <dbReference type="ARBA" id="ARBA00023125"/>
    </source>
</evidence>
<dbReference type="SMART" id="SM00420">
    <property type="entry name" value="HTH_DEOR"/>
    <property type="match status" value="1"/>
</dbReference>
<name>A0A1H4JHS9_9MICO</name>
<dbReference type="InterPro" id="IPR001034">
    <property type="entry name" value="DeoR_HTH"/>
</dbReference>
<dbReference type="Gene3D" id="1.10.10.10">
    <property type="entry name" value="Winged helix-like DNA-binding domain superfamily/Winged helix DNA-binding domain"/>
    <property type="match status" value="1"/>
</dbReference>
<dbReference type="Proteomes" id="UP000199183">
    <property type="component" value="Unassembled WGS sequence"/>
</dbReference>
<keyword evidence="6" id="KW-1185">Reference proteome</keyword>
<dbReference type="PANTHER" id="PTHR30363:SF44">
    <property type="entry name" value="AGA OPERON TRANSCRIPTIONAL REPRESSOR-RELATED"/>
    <property type="match status" value="1"/>
</dbReference>
<dbReference type="InterPro" id="IPR018356">
    <property type="entry name" value="Tscrpt_reg_HTH_DeoR_CS"/>
</dbReference>
<evidence type="ECO:0000313" key="5">
    <source>
        <dbReference type="EMBL" id="SEB45717.1"/>
    </source>
</evidence>
<dbReference type="PRINTS" id="PR00037">
    <property type="entry name" value="HTHLACR"/>
</dbReference>
<gene>
    <name evidence="5" type="ORF">SAMN04489806_0710</name>
</gene>
<evidence type="ECO:0000313" key="6">
    <source>
        <dbReference type="Proteomes" id="UP000199183"/>
    </source>
</evidence>
<dbReference type="InterPro" id="IPR014036">
    <property type="entry name" value="DeoR-like_C"/>
</dbReference>
<dbReference type="PROSITE" id="PS51000">
    <property type="entry name" value="HTH_DEOR_2"/>
    <property type="match status" value="1"/>
</dbReference>